<comment type="pathway">
    <text evidence="3 13">Pyrimidine metabolism; UMP biosynthesis via de novo pathway; orotate from (S)-dihydroorotate (quinone route): step 1/1.</text>
</comment>
<evidence type="ECO:0000256" key="1">
    <source>
        <dbReference type="ARBA" id="ARBA00003125"/>
    </source>
</evidence>
<dbReference type="GO" id="GO:0044205">
    <property type="term" value="P:'de novo' UMP biosynthetic process"/>
    <property type="evidence" value="ECO:0007669"/>
    <property type="project" value="UniProtKB-UniRule"/>
</dbReference>
<comment type="subunit">
    <text evidence="5 13">Monomer.</text>
</comment>
<dbReference type="GO" id="GO:0005737">
    <property type="term" value="C:cytoplasm"/>
    <property type="evidence" value="ECO:0007669"/>
    <property type="project" value="InterPro"/>
</dbReference>
<feature type="binding site" evidence="13">
    <location>
        <begin position="319"/>
        <end position="320"/>
    </location>
    <ligand>
        <name>FMN</name>
        <dbReference type="ChEBI" id="CHEBI:58210"/>
    </ligand>
</feature>
<dbReference type="InterPro" id="IPR050074">
    <property type="entry name" value="DHO_dehydrogenase"/>
</dbReference>
<comment type="cofactor">
    <cofactor evidence="13">
        <name>FMN</name>
        <dbReference type="ChEBI" id="CHEBI:58210"/>
    </cofactor>
    <text evidence="13">Binds 1 FMN per subunit.</text>
</comment>
<evidence type="ECO:0000313" key="16">
    <source>
        <dbReference type="Proteomes" id="UP000287823"/>
    </source>
</evidence>
<feature type="binding site" evidence="13">
    <location>
        <position position="87"/>
    </location>
    <ligand>
        <name>FMN</name>
        <dbReference type="ChEBI" id="CHEBI:58210"/>
    </ligand>
</feature>
<evidence type="ECO:0000259" key="14">
    <source>
        <dbReference type="Pfam" id="PF01180"/>
    </source>
</evidence>
<dbReference type="PROSITE" id="PS00911">
    <property type="entry name" value="DHODEHASE_1"/>
    <property type="match status" value="1"/>
</dbReference>
<keyword evidence="9 13" id="KW-0665">Pyrimidine biosynthesis</keyword>
<dbReference type="GO" id="GO:0005886">
    <property type="term" value="C:plasma membrane"/>
    <property type="evidence" value="ECO:0007669"/>
    <property type="project" value="UniProtKB-SubCell"/>
</dbReference>
<evidence type="ECO:0000256" key="13">
    <source>
        <dbReference type="HAMAP-Rule" id="MF_00225"/>
    </source>
</evidence>
<feature type="binding site" evidence="13">
    <location>
        <position position="246"/>
    </location>
    <ligand>
        <name>FMN</name>
        <dbReference type="ChEBI" id="CHEBI:58210"/>
    </ligand>
</feature>
<dbReference type="InterPro" id="IPR005719">
    <property type="entry name" value="Dihydroorotate_DH_2"/>
</dbReference>
<comment type="function">
    <text evidence="1 13">Catalyzes the conversion of dihydroorotate to orotate with quinone as electron acceptor.</text>
</comment>
<feature type="binding site" evidence="13">
    <location>
        <begin position="247"/>
        <end position="248"/>
    </location>
    <ligand>
        <name>substrate</name>
    </ligand>
</feature>
<dbReference type="InterPro" id="IPR012135">
    <property type="entry name" value="Dihydroorotate_DH_1_2"/>
</dbReference>
<dbReference type="PROSITE" id="PS00912">
    <property type="entry name" value="DHODEHASE_2"/>
    <property type="match status" value="1"/>
</dbReference>
<dbReference type="AlphaFoldDB" id="A0A432WMA4"/>
<feature type="binding site" evidence="13">
    <location>
        <position position="178"/>
    </location>
    <ligand>
        <name>substrate</name>
    </ligand>
</feature>
<dbReference type="SUPFAM" id="SSF51395">
    <property type="entry name" value="FMN-linked oxidoreductases"/>
    <property type="match status" value="1"/>
</dbReference>
<evidence type="ECO:0000256" key="4">
    <source>
        <dbReference type="ARBA" id="ARBA00005359"/>
    </source>
</evidence>
<dbReference type="HAMAP" id="MF_00225">
    <property type="entry name" value="DHO_dh_type2"/>
    <property type="match status" value="1"/>
</dbReference>
<evidence type="ECO:0000256" key="9">
    <source>
        <dbReference type="ARBA" id="ARBA00022975"/>
    </source>
</evidence>
<proteinExistence type="inferred from homology"/>
<feature type="active site" description="Nucleophile" evidence="13">
    <location>
        <position position="176"/>
    </location>
</feature>
<dbReference type="NCBIfam" id="NF003652">
    <property type="entry name" value="PRK05286.2-5"/>
    <property type="match status" value="1"/>
</dbReference>
<dbReference type="UniPathway" id="UPA00070">
    <property type="reaction ID" value="UER00946"/>
</dbReference>
<feature type="binding site" evidence="13">
    <location>
        <position position="218"/>
    </location>
    <ligand>
        <name>FMN</name>
        <dbReference type="ChEBI" id="CHEBI:58210"/>
    </ligand>
</feature>
<comment type="catalytic activity">
    <reaction evidence="12 13">
        <text>(S)-dihydroorotate + a quinone = orotate + a quinol</text>
        <dbReference type="Rhea" id="RHEA:30187"/>
        <dbReference type="ChEBI" id="CHEBI:24646"/>
        <dbReference type="ChEBI" id="CHEBI:30839"/>
        <dbReference type="ChEBI" id="CHEBI:30864"/>
        <dbReference type="ChEBI" id="CHEBI:132124"/>
        <dbReference type="EC" id="1.3.5.2"/>
    </reaction>
</comment>
<dbReference type="GO" id="GO:0006207">
    <property type="term" value="P:'de novo' pyrimidine nucleobase biosynthetic process"/>
    <property type="evidence" value="ECO:0007669"/>
    <property type="project" value="UniProtKB-UniRule"/>
</dbReference>
<feature type="binding site" evidence="13">
    <location>
        <position position="173"/>
    </location>
    <ligand>
        <name>substrate</name>
    </ligand>
</feature>
<gene>
    <name evidence="13" type="primary">pyrD</name>
    <name evidence="15" type="ORF">CWE14_02830</name>
</gene>
<feature type="binding site" evidence="13">
    <location>
        <begin position="63"/>
        <end position="67"/>
    </location>
    <ligand>
        <name>FMN</name>
        <dbReference type="ChEBI" id="CHEBI:58210"/>
    </ligand>
</feature>
<accession>A0A432WMA4</accession>
<reference evidence="15 16" key="1">
    <citation type="journal article" date="2011" name="Front. Microbiol.">
        <title>Genomic signatures of strain selection and enhancement in Bacillus atrophaeus var. globigii, a historical biowarfare simulant.</title>
        <authorList>
            <person name="Gibbons H.S."/>
            <person name="Broomall S.M."/>
            <person name="McNew L.A."/>
            <person name="Daligault H."/>
            <person name="Chapman C."/>
            <person name="Bruce D."/>
            <person name="Karavis M."/>
            <person name="Krepps M."/>
            <person name="McGregor P.A."/>
            <person name="Hong C."/>
            <person name="Park K.H."/>
            <person name="Akmal A."/>
            <person name="Feldman A."/>
            <person name="Lin J.S."/>
            <person name="Chang W.E."/>
            <person name="Higgs B.W."/>
            <person name="Demirev P."/>
            <person name="Lindquist J."/>
            <person name="Liem A."/>
            <person name="Fochler E."/>
            <person name="Read T.D."/>
            <person name="Tapia R."/>
            <person name="Johnson S."/>
            <person name="Bishop-Lilly K.A."/>
            <person name="Detter C."/>
            <person name="Han C."/>
            <person name="Sozhamannan S."/>
            <person name="Rosenzweig C.N."/>
            <person name="Skowronski E.W."/>
        </authorList>
    </citation>
    <scope>NUCLEOTIDE SEQUENCE [LARGE SCALE GENOMIC DNA]</scope>
    <source>
        <strain evidence="15 16">Y4G10-17</strain>
    </source>
</reference>
<dbReference type="NCBIfam" id="NF003646">
    <property type="entry name" value="PRK05286.1-4"/>
    <property type="match status" value="1"/>
</dbReference>
<keyword evidence="10 13" id="KW-0560">Oxidoreductase</keyword>
<feature type="binding site" evidence="13">
    <location>
        <position position="269"/>
    </location>
    <ligand>
        <name>FMN</name>
        <dbReference type="ChEBI" id="CHEBI:58210"/>
    </ligand>
</feature>
<feature type="binding site" evidence="13">
    <location>
        <position position="173"/>
    </location>
    <ligand>
        <name>FMN</name>
        <dbReference type="ChEBI" id="CHEBI:58210"/>
    </ligand>
</feature>
<evidence type="ECO:0000256" key="12">
    <source>
        <dbReference type="ARBA" id="ARBA00048639"/>
    </source>
</evidence>
<dbReference type="PIRSF" id="PIRSF000164">
    <property type="entry name" value="DHO_oxidase"/>
    <property type="match status" value="1"/>
</dbReference>
<dbReference type="FunFam" id="3.20.20.70:FF:000028">
    <property type="entry name" value="Dihydroorotate dehydrogenase (quinone)"/>
    <property type="match status" value="1"/>
</dbReference>
<dbReference type="Pfam" id="PF01180">
    <property type="entry name" value="DHO_dh"/>
    <property type="match status" value="1"/>
</dbReference>
<feature type="domain" description="Dihydroorotate dehydrogenase catalytic" evidence="14">
    <location>
        <begin position="48"/>
        <end position="337"/>
    </location>
</feature>
<keyword evidence="11 13" id="KW-0472">Membrane</keyword>
<name>A0A432WMA4_9GAMM</name>
<keyword evidence="7 13" id="KW-0285">Flavoprotein</keyword>
<evidence type="ECO:0000256" key="2">
    <source>
        <dbReference type="ARBA" id="ARBA00004202"/>
    </source>
</evidence>
<dbReference type="NCBIfam" id="TIGR01036">
    <property type="entry name" value="pyrD_sub2"/>
    <property type="match status" value="1"/>
</dbReference>
<dbReference type="InterPro" id="IPR001295">
    <property type="entry name" value="Dihydroorotate_DH_CS"/>
</dbReference>
<comment type="similarity">
    <text evidence="4 13">Belongs to the dihydroorotate dehydrogenase family. Type 2 subfamily.</text>
</comment>
<dbReference type="EC" id="1.3.5.2" evidence="13"/>
<keyword evidence="8 13" id="KW-0288">FMN</keyword>
<dbReference type="GO" id="GO:0106430">
    <property type="term" value="F:dihydroorotate dehydrogenase (quinone) activity"/>
    <property type="evidence" value="ECO:0007669"/>
    <property type="project" value="UniProtKB-EC"/>
</dbReference>
<dbReference type="CDD" id="cd04738">
    <property type="entry name" value="DHOD_2_like"/>
    <property type="match status" value="1"/>
</dbReference>
<dbReference type="NCBIfam" id="NF003644">
    <property type="entry name" value="PRK05286.1-1"/>
    <property type="match status" value="1"/>
</dbReference>
<evidence type="ECO:0000256" key="5">
    <source>
        <dbReference type="ARBA" id="ARBA00011245"/>
    </source>
</evidence>
<dbReference type="InterPro" id="IPR005720">
    <property type="entry name" value="Dihydroorotate_DH_cat"/>
</dbReference>
<evidence type="ECO:0000313" key="15">
    <source>
        <dbReference type="EMBL" id="RUO34946.1"/>
    </source>
</evidence>
<dbReference type="RefSeq" id="WP_126797980.1">
    <property type="nucleotide sequence ID" value="NZ_PIPO01000001.1"/>
</dbReference>
<keyword evidence="6 13" id="KW-1003">Cell membrane</keyword>
<evidence type="ECO:0000256" key="8">
    <source>
        <dbReference type="ARBA" id="ARBA00022643"/>
    </source>
</evidence>
<feature type="binding site" evidence="13">
    <location>
        <begin position="112"/>
        <end position="116"/>
    </location>
    <ligand>
        <name>substrate</name>
    </ligand>
</feature>
<evidence type="ECO:0000256" key="6">
    <source>
        <dbReference type="ARBA" id="ARBA00022475"/>
    </source>
</evidence>
<feature type="binding site" evidence="13">
    <location>
        <position position="140"/>
    </location>
    <ligand>
        <name>FMN</name>
        <dbReference type="ChEBI" id="CHEBI:58210"/>
    </ligand>
</feature>
<evidence type="ECO:0000256" key="10">
    <source>
        <dbReference type="ARBA" id="ARBA00023002"/>
    </source>
</evidence>
<dbReference type="PANTHER" id="PTHR48109:SF4">
    <property type="entry name" value="DIHYDROOROTATE DEHYDROGENASE (QUINONE), MITOCHONDRIAL"/>
    <property type="match status" value="1"/>
</dbReference>
<dbReference type="PANTHER" id="PTHR48109">
    <property type="entry name" value="DIHYDROOROTATE DEHYDROGENASE (QUINONE), MITOCHONDRIAL-RELATED"/>
    <property type="match status" value="1"/>
</dbReference>
<dbReference type="Gene3D" id="3.20.20.70">
    <property type="entry name" value="Aldolase class I"/>
    <property type="match status" value="1"/>
</dbReference>
<dbReference type="Proteomes" id="UP000287823">
    <property type="component" value="Unassembled WGS sequence"/>
</dbReference>
<feature type="binding site" evidence="13">
    <location>
        <position position="298"/>
    </location>
    <ligand>
        <name>FMN</name>
        <dbReference type="ChEBI" id="CHEBI:58210"/>
    </ligand>
</feature>
<keyword evidence="16" id="KW-1185">Reference proteome</keyword>
<feature type="binding site" evidence="13">
    <location>
        <position position="67"/>
    </location>
    <ligand>
        <name>substrate</name>
    </ligand>
</feature>
<organism evidence="15 16">
    <name type="scientific">Aliidiomarina soli</name>
    <dbReference type="NCBI Taxonomy" id="1928574"/>
    <lineage>
        <taxon>Bacteria</taxon>
        <taxon>Pseudomonadati</taxon>
        <taxon>Pseudomonadota</taxon>
        <taxon>Gammaproteobacteria</taxon>
        <taxon>Alteromonadales</taxon>
        <taxon>Idiomarinaceae</taxon>
        <taxon>Aliidiomarina</taxon>
    </lineage>
</organism>
<evidence type="ECO:0000256" key="3">
    <source>
        <dbReference type="ARBA" id="ARBA00005161"/>
    </source>
</evidence>
<evidence type="ECO:0000256" key="11">
    <source>
        <dbReference type="ARBA" id="ARBA00023136"/>
    </source>
</evidence>
<dbReference type="NCBIfam" id="NF003645">
    <property type="entry name" value="PRK05286.1-2"/>
    <property type="match status" value="1"/>
</dbReference>
<sequence>MGLYSLVRRQLFKLDAEASHDWTLNWLARIGHSPLRAFLRQGVKNKPVQCMGIEFANPVGLAAGLDKNGTCIDAFAQMGFGFIEVGTVTPRAQPGNPKPRMFRLPQHDAIINRMGFNNQGVDFLVEQVRQARYKGVLGINIGKNKDTAEADAAQDYLLCMDKVYPYADYITINISSPNTPGLRDMQHGEHLQKLLAALKERQAALKEQHGKYVPLAVKIAPDLSDDEIQSLADTFNRYAVDAVIATNTTLSREAVKGHPHADEAGGLSGKPVAPLSLHVITQLRPVLDAAIPIIGVGGIDSSAQANAVLKAGASLVQVYSGFIYQGPRLVKDIVNGL</sequence>
<dbReference type="InterPro" id="IPR013785">
    <property type="entry name" value="Aldolase_TIM"/>
</dbReference>
<comment type="caution">
    <text evidence="15">The sequence shown here is derived from an EMBL/GenBank/DDBJ whole genome shotgun (WGS) entry which is preliminary data.</text>
</comment>
<dbReference type="EMBL" id="PIPO01000001">
    <property type="protein sequence ID" value="RUO34946.1"/>
    <property type="molecule type" value="Genomic_DNA"/>
</dbReference>
<evidence type="ECO:0000256" key="7">
    <source>
        <dbReference type="ARBA" id="ARBA00022630"/>
    </source>
</evidence>
<protein>
    <recommendedName>
        <fullName evidence="13">Dihydroorotate dehydrogenase (quinone)</fullName>
        <ecNumber evidence="13">1.3.5.2</ecNumber>
    </recommendedName>
    <alternativeName>
        <fullName evidence="13">DHOdehase</fullName>
        <shortName evidence="13">DHOD</shortName>
        <shortName evidence="13">DHODase</shortName>
    </alternativeName>
    <alternativeName>
        <fullName evidence="13">Dihydroorotate oxidase</fullName>
    </alternativeName>
</protein>
<comment type="subcellular location">
    <subcellularLocation>
        <location evidence="2 13">Cell membrane</location>
        <topology evidence="2 13">Peripheral membrane protein</topology>
    </subcellularLocation>
</comment>